<evidence type="ECO:0000313" key="5">
    <source>
        <dbReference type="EMBL" id="KAL3756899.1"/>
    </source>
</evidence>
<name>A0ABD3M2D5_9STRA</name>
<dbReference type="InterPro" id="IPR001876">
    <property type="entry name" value="Znf_RanBP2"/>
</dbReference>
<dbReference type="EMBL" id="JALLBG020000287">
    <property type="protein sequence ID" value="KAL3756899.1"/>
    <property type="molecule type" value="Genomic_DNA"/>
</dbReference>
<organism evidence="5 6">
    <name type="scientific">Discostella pseudostelligera</name>
    <dbReference type="NCBI Taxonomy" id="259834"/>
    <lineage>
        <taxon>Eukaryota</taxon>
        <taxon>Sar</taxon>
        <taxon>Stramenopiles</taxon>
        <taxon>Ochrophyta</taxon>
        <taxon>Bacillariophyta</taxon>
        <taxon>Coscinodiscophyceae</taxon>
        <taxon>Thalassiosirophycidae</taxon>
        <taxon>Stephanodiscales</taxon>
        <taxon>Stephanodiscaceae</taxon>
        <taxon>Discostella</taxon>
    </lineage>
</organism>
<evidence type="ECO:0000256" key="2">
    <source>
        <dbReference type="ARBA" id="ARBA00022771"/>
    </source>
</evidence>
<keyword evidence="3" id="KW-0862">Zinc</keyword>
<keyword evidence="6" id="KW-1185">Reference proteome</keyword>
<keyword evidence="2" id="KW-0863">Zinc-finger</keyword>
<evidence type="ECO:0000313" key="6">
    <source>
        <dbReference type="Proteomes" id="UP001530293"/>
    </source>
</evidence>
<dbReference type="Proteomes" id="UP001530293">
    <property type="component" value="Unassembled WGS sequence"/>
</dbReference>
<proteinExistence type="predicted"/>
<reference evidence="5 6" key="1">
    <citation type="submission" date="2024-10" db="EMBL/GenBank/DDBJ databases">
        <title>Updated reference genomes for cyclostephanoid diatoms.</title>
        <authorList>
            <person name="Roberts W.R."/>
            <person name="Alverson A.J."/>
        </authorList>
    </citation>
    <scope>NUCLEOTIDE SEQUENCE [LARGE SCALE GENOMIC DNA]</scope>
    <source>
        <strain evidence="5 6">AJA232-27</strain>
    </source>
</reference>
<evidence type="ECO:0000256" key="1">
    <source>
        <dbReference type="ARBA" id="ARBA00022723"/>
    </source>
</evidence>
<comment type="caution">
    <text evidence="5">The sequence shown here is derived from an EMBL/GenBank/DDBJ whole genome shotgun (WGS) entry which is preliminary data.</text>
</comment>
<dbReference type="GO" id="GO:0008270">
    <property type="term" value="F:zinc ion binding"/>
    <property type="evidence" value="ECO:0007669"/>
    <property type="project" value="UniProtKB-KW"/>
</dbReference>
<accession>A0ABD3M2D5</accession>
<keyword evidence="1" id="KW-0479">Metal-binding</keyword>
<feature type="domain" description="RanBP2-type" evidence="4">
    <location>
        <begin position="77"/>
        <end position="96"/>
    </location>
</feature>
<evidence type="ECO:0000256" key="3">
    <source>
        <dbReference type="ARBA" id="ARBA00022833"/>
    </source>
</evidence>
<dbReference type="NCBIfam" id="TIGR01053">
    <property type="entry name" value="LSD1"/>
    <property type="match status" value="1"/>
</dbReference>
<evidence type="ECO:0000259" key="4">
    <source>
        <dbReference type="PROSITE" id="PS01358"/>
    </source>
</evidence>
<protein>
    <recommendedName>
        <fullName evidence="4">RanBP2-type domain-containing protein</fullName>
    </recommendedName>
</protein>
<dbReference type="AlphaFoldDB" id="A0ABD3M2D5"/>
<sequence>MTVNKEDNYNAADIVVTAEPDTDADFVTATAVAVEEKPTGAGGVGQGNEPPIPPGHARFYCSKCRAHYDLPGGATTWRCAGCHTFNSTTPGECEWCSIL</sequence>
<dbReference type="PROSITE" id="PS01358">
    <property type="entry name" value="ZF_RANBP2_1"/>
    <property type="match status" value="1"/>
</dbReference>
<gene>
    <name evidence="5" type="ORF">ACHAWU_007740</name>
</gene>